<reference evidence="1 2" key="1">
    <citation type="journal article" date="2024" name="Commun. Biol.">
        <title>Comparative genomic analysis of thermophilic fungi reveals convergent evolutionary adaptations and gene losses.</title>
        <authorList>
            <person name="Steindorff A.S."/>
            <person name="Aguilar-Pontes M.V."/>
            <person name="Robinson A.J."/>
            <person name="Andreopoulos B."/>
            <person name="LaButti K."/>
            <person name="Kuo A."/>
            <person name="Mondo S."/>
            <person name="Riley R."/>
            <person name="Otillar R."/>
            <person name="Haridas S."/>
            <person name="Lipzen A."/>
            <person name="Grimwood J."/>
            <person name="Schmutz J."/>
            <person name="Clum A."/>
            <person name="Reid I.D."/>
            <person name="Moisan M.C."/>
            <person name="Butler G."/>
            <person name="Nguyen T.T.M."/>
            <person name="Dewar K."/>
            <person name="Conant G."/>
            <person name="Drula E."/>
            <person name="Henrissat B."/>
            <person name="Hansel C."/>
            <person name="Singer S."/>
            <person name="Hutchinson M.I."/>
            <person name="de Vries R.P."/>
            <person name="Natvig D.O."/>
            <person name="Powell A.J."/>
            <person name="Tsang A."/>
            <person name="Grigoriev I.V."/>
        </authorList>
    </citation>
    <scope>NUCLEOTIDE SEQUENCE [LARGE SCALE GENOMIC DNA]</scope>
    <source>
        <strain evidence="1 2">CBS 494.80</strain>
    </source>
</reference>
<evidence type="ECO:0000313" key="1">
    <source>
        <dbReference type="EMBL" id="KAL2068895.1"/>
    </source>
</evidence>
<accession>A0ABR4CFZ9</accession>
<sequence length="155" mass="17622">MEPAISNPTQIREGRVREHNDIGSIYQKTLFTGEVDKQSILRSGKETWRSGAIRRIPLLLTGFVSSETLVVIPTWTETSHGLRDIWDSGGMGNLRIFSEDPGRLRLTDVECFGSDPFFYQVVKRGRNRQLLLGQPDSWKILNDPKKAFVFVLKST</sequence>
<proteinExistence type="predicted"/>
<comment type="caution">
    <text evidence="1">The sequence shown here is derived from an EMBL/GenBank/DDBJ whole genome shotgun (WGS) entry which is preliminary data.</text>
</comment>
<organism evidence="1 2">
    <name type="scientific">Oculimacula yallundae</name>
    <dbReference type="NCBI Taxonomy" id="86028"/>
    <lineage>
        <taxon>Eukaryota</taxon>
        <taxon>Fungi</taxon>
        <taxon>Dikarya</taxon>
        <taxon>Ascomycota</taxon>
        <taxon>Pezizomycotina</taxon>
        <taxon>Leotiomycetes</taxon>
        <taxon>Helotiales</taxon>
        <taxon>Ploettnerulaceae</taxon>
        <taxon>Oculimacula</taxon>
    </lineage>
</organism>
<dbReference type="Proteomes" id="UP001595075">
    <property type="component" value="Unassembled WGS sequence"/>
</dbReference>
<protein>
    <submittedName>
        <fullName evidence="1">Uncharacterized protein</fullName>
    </submittedName>
</protein>
<dbReference type="EMBL" id="JAZHXI010000008">
    <property type="protein sequence ID" value="KAL2068895.1"/>
    <property type="molecule type" value="Genomic_DNA"/>
</dbReference>
<gene>
    <name evidence="1" type="ORF">VTL71DRAFT_15233</name>
</gene>
<keyword evidence="2" id="KW-1185">Reference proteome</keyword>
<name>A0ABR4CFZ9_9HELO</name>
<evidence type="ECO:0000313" key="2">
    <source>
        <dbReference type="Proteomes" id="UP001595075"/>
    </source>
</evidence>